<feature type="domain" description="Rod shape-determining protein MreC beta-barrel core" evidence="8">
    <location>
        <begin position="127"/>
        <end position="270"/>
    </location>
</feature>
<accession>A0A831WCD8</accession>
<organism evidence="9">
    <name type="scientific">Thiolapillus brandeum</name>
    <dbReference type="NCBI Taxonomy" id="1076588"/>
    <lineage>
        <taxon>Bacteria</taxon>
        <taxon>Pseudomonadati</taxon>
        <taxon>Pseudomonadota</taxon>
        <taxon>Gammaproteobacteria</taxon>
        <taxon>Chromatiales</taxon>
        <taxon>Sedimenticolaceae</taxon>
        <taxon>Thiolapillus</taxon>
    </lineage>
</organism>
<dbReference type="GO" id="GO:0008360">
    <property type="term" value="P:regulation of cell shape"/>
    <property type="evidence" value="ECO:0007669"/>
    <property type="project" value="UniProtKB-KW"/>
</dbReference>
<dbReference type="PIRSF" id="PIRSF038471">
    <property type="entry name" value="MreC"/>
    <property type="match status" value="1"/>
</dbReference>
<gene>
    <name evidence="9" type="primary">mreC</name>
    <name evidence="9" type="ORF">ENJ12_11585</name>
</gene>
<evidence type="ECO:0000256" key="7">
    <source>
        <dbReference type="SAM" id="MobiDB-lite"/>
    </source>
</evidence>
<proteinExistence type="inferred from homology"/>
<dbReference type="Proteomes" id="UP000886339">
    <property type="component" value="Unassembled WGS sequence"/>
</dbReference>
<dbReference type="InterPro" id="IPR055342">
    <property type="entry name" value="MreC_beta-barrel_core"/>
</dbReference>
<dbReference type="Pfam" id="PF04085">
    <property type="entry name" value="MreC"/>
    <property type="match status" value="1"/>
</dbReference>
<dbReference type="EMBL" id="DRLF01000399">
    <property type="protein sequence ID" value="HEC07490.1"/>
    <property type="molecule type" value="Genomic_DNA"/>
</dbReference>
<evidence type="ECO:0000256" key="1">
    <source>
        <dbReference type="ARBA" id="ARBA00009369"/>
    </source>
</evidence>
<comment type="caution">
    <text evidence="9">The sequence shown here is derived from an EMBL/GenBank/DDBJ whole genome shotgun (WGS) entry which is preliminary data.</text>
</comment>
<keyword evidence="3 5" id="KW-0133">Cell shape</keyword>
<keyword evidence="6" id="KW-0175">Coiled coil</keyword>
<evidence type="ECO:0000256" key="6">
    <source>
        <dbReference type="SAM" id="Coils"/>
    </source>
</evidence>
<evidence type="ECO:0000313" key="9">
    <source>
        <dbReference type="EMBL" id="HEC07490.1"/>
    </source>
</evidence>
<dbReference type="NCBIfam" id="TIGR00219">
    <property type="entry name" value="mreC"/>
    <property type="match status" value="1"/>
</dbReference>
<dbReference type="AlphaFoldDB" id="A0A831WCD8"/>
<dbReference type="PANTHER" id="PTHR34138:SF1">
    <property type="entry name" value="CELL SHAPE-DETERMINING PROTEIN MREC"/>
    <property type="match status" value="1"/>
</dbReference>
<evidence type="ECO:0000256" key="4">
    <source>
        <dbReference type="ARBA" id="ARBA00032089"/>
    </source>
</evidence>
<dbReference type="InterPro" id="IPR042175">
    <property type="entry name" value="Cell/Rod_MreC_2"/>
</dbReference>
<dbReference type="InterPro" id="IPR007221">
    <property type="entry name" value="MreC"/>
</dbReference>
<evidence type="ECO:0000256" key="2">
    <source>
        <dbReference type="ARBA" id="ARBA00013855"/>
    </source>
</evidence>
<evidence type="ECO:0000259" key="8">
    <source>
        <dbReference type="Pfam" id="PF04085"/>
    </source>
</evidence>
<feature type="coiled-coil region" evidence="6">
    <location>
        <begin position="63"/>
        <end position="107"/>
    </location>
</feature>
<feature type="region of interest" description="Disordered" evidence="7">
    <location>
        <begin position="278"/>
        <end position="300"/>
    </location>
</feature>
<comment type="similarity">
    <text evidence="1 5">Belongs to the MreC family.</text>
</comment>
<dbReference type="Gene3D" id="2.40.10.340">
    <property type="entry name" value="Rod shape-determining protein MreC, domain 1"/>
    <property type="match status" value="1"/>
</dbReference>
<dbReference type="PANTHER" id="PTHR34138">
    <property type="entry name" value="CELL SHAPE-DETERMINING PROTEIN MREC"/>
    <property type="match status" value="1"/>
</dbReference>
<protein>
    <recommendedName>
        <fullName evidence="2 5">Cell shape-determining protein MreC</fullName>
    </recommendedName>
    <alternativeName>
        <fullName evidence="4 5">Cell shape protein MreC</fullName>
    </alternativeName>
</protein>
<evidence type="ECO:0000256" key="3">
    <source>
        <dbReference type="ARBA" id="ARBA00022960"/>
    </source>
</evidence>
<sequence>MKFIFAEGPSQGARVIGAMILSILLMVMDHRFHQTETLRSTLSVLTYPIQFLAEAPSSIGRWLTETLQTRDDLQQSNRRLNRENLKLKAELQQLAALQAENERLRDLLGSAYKIGNRVLVAELSAMDLDPFRQQIVIDKGSNSGVFEGQAVLDAHAVMGQVVHVSPLNATVLLITDVEHSLPVQVLRNGLRTVAVGTGSINKLEMPYLPNNADIRPDDLLVTSGLGGKFPPGYPVARVTAVKRQPGKPFATVLARPLAQLDRTREALLVWEVNVPPEFPEEEQAAPAAEKAVPETETTAP</sequence>
<reference evidence="9" key="1">
    <citation type="journal article" date="2020" name="mSystems">
        <title>Genome- and Community-Level Interaction Insights into Carbon Utilization and Element Cycling Functions of Hydrothermarchaeota in Hydrothermal Sediment.</title>
        <authorList>
            <person name="Zhou Z."/>
            <person name="Liu Y."/>
            <person name="Xu W."/>
            <person name="Pan J."/>
            <person name="Luo Z.H."/>
            <person name="Li M."/>
        </authorList>
    </citation>
    <scope>NUCLEOTIDE SEQUENCE [LARGE SCALE GENOMIC DNA]</scope>
    <source>
        <strain evidence="9">HyVt-458</strain>
    </source>
</reference>
<evidence type="ECO:0000256" key="5">
    <source>
        <dbReference type="PIRNR" id="PIRNR038471"/>
    </source>
</evidence>
<dbReference type="GO" id="GO:0005886">
    <property type="term" value="C:plasma membrane"/>
    <property type="evidence" value="ECO:0007669"/>
    <property type="project" value="TreeGrafter"/>
</dbReference>
<feature type="compositionally biased region" description="Low complexity" evidence="7">
    <location>
        <begin position="284"/>
        <end position="300"/>
    </location>
</feature>
<comment type="function">
    <text evidence="5">Involved in formation and maintenance of cell shape.</text>
</comment>
<dbReference type="Gene3D" id="2.40.10.350">
    <property type="entry name" value="Rod shape-determining protein MreC, domain 2"/>
    <property type="match status" value="1"/>
</dbReference>
<name>A0A831WCD8_9GAMM</name>
<dbReference type="InterPro" id="IPR042177">
    <property type="entry name" value="Cell/Rod_1"/>
</dbReference>